<gene>
    <name evidence="2" type="ORF">VKT23_020464</name>
</gene>
<feature type="compositionally biased region" description="Acidic residues" evidence="1">
    <location>
        <begin position="249"/>
        <end position="266"/>
    </location>
</feature>
<feature type="compositionally biased region" description="Acidic residues" evidence="1">
    <location>
        <begin position="295"/>
        <end position="307"/>
    </location>
</feature>
<feature type="region of interest" description="Disordered" evidence="1">
    <location>
        <begin position="44"/>
        <end position="191"/>
    </location>
</feature>
<protein>
    <submittedName>
        <fullName evidence="2">Uncharacterized protein</fullName>
    </submittedName>
</protein>
<comment type="caution">
    <text evidence="2">The sequence shown here is derived from an EMBL/GenBank/DDBJ whole genome shotgun (WGS) entry which is preliminary data.</text>
</comment>
<feature type="compositionally biased region" description="Basic residues" evidence="1">
    <location>
        <begin position="331"/>
        <end position="356"/>
    </location>
</feature>
<proteinExistence type="predicted"/>
<feature type="region of interest" description="Disordered" evidence="1">
    <location>
        <begin position="1"/>
        <end position="24"/>
    </location>
</feature>
<accession>A0ABR1IJ11</accession>
<feature type="region of interest" description="Disordered" evidence="1">
    <location>
        <begin position="956"/>
        <end position="995"/>
    </location>
</feature>
<name>A0ABR1IJ11_9AGAR</name>
<keyword evidence="3" id="KW-1185">Reference proteome</keyword>
<feature type="compositionally biased region" description="Low complexity" evidence="1">
    <location>
        <begin position="317"/>
        <end position="326"/>
    </location>
</feature>
<feature type="compositionally biased region" description="Polar residues" evidence="1">
    <location>
        <begin position="70"/>
        <end position="85"/>
    </location>
</feature>
<evidence type="ECO:0000313" key="3">
    <source>
        <dbReference type="Proteomes" id="UP001498398"/>
    </source>
</evidence>
<feature type="compositionally biased region" description="Polar residues" evidence="1">
    <location>
        <begin position="117"/>
        <end position="127"/>
    </location>
</feature>
<organism evidence="2 3">
    <name type="scientific">Marasmiellus scandens</name>
    <dbReference type="NCBI Taxonomy" id="2682957"/>
    <lineage>
        <taxon>Eukaryota</taxon>
        <taxon>Fungi</taxon>
        <taxon>Dikarya</taxon>
        <taxon>Basidiomycota</taxon>
        <taxon>Agaricomycotina</taxon>
        <taxon>Agaricomycetes</taxon>
        <taxon>Agaricomycetidae</taxon>
        <taxon>Agaricales</taxon>
        <taxon>Marasmiineae</taxon>
        <taxon>Omphalotaceae</taxon>
        <taxon>Marasmiellus</taxon>
    </lineage>
</organism>
<feature type="compositionally biased region" description="Low complexity" evidence="1">
    <location>
        <begin position="903"/>
        <end position="915"/>
    </location>
</feature>
<feature type="compositionally biased region" description="Basic and acidic residues" evidence="1">
    <location>
        <begin position="829"/>
        <end position="839"/>
    </location>
</feature>
<reference evidence="2 3" key="1">
    <citation type="submission" date="2024-01" db="EMBL/GenBank/DDBJ databases">
        <title>A draft genome for the cacao thread blight pathogen Marasmiellus scandens.</title>
        <authorList>
            <person name="Baruah I.K."/>
            <person name="Leung J."/>
            <person name="Bukari Y."/>
            <person name="Amoako-Attah I."/>
            <person name="Meinhardt L.W."/>
            <person name="Bailey B.A."/>
            <person name="Cohen S.P."/>
        </authorList>
    </citation>
    <scope>NUCLEOTIDE SEQUENCE [LARGE SCALE GENOMIC DNA]</scope>
    <source>
        <strain evidence="2 3">GH-19</strain>
    </source>
</reference>
<feature type="compositionally biased region" description="Polar residues" evidence="1">
    <location>
        <begin position="883"/>
        <end position="895"/>
    </location>
</feature>
<evidence type="ECO:0000313" key="2">
    <source>
        <dbReference type="EMBL" id="KAK7433936.1"/>
    </source>
</evidence>
<feature type="compositionally biased region" description="Basic and acidic residues" evidence="1">
    <location>
        <begin position="229"/>
        <end position="245"/>
    </location>
</feature>
<dbReference type="Proteomes" id="UP001498398">
    <property type="component" value="Unassembled WGS sequence"/>
</dbReference>
<dbReference type="EMBL" id="JBANRG010000135">
    <property type="protein sequence ID" value="KAK7433936.1"/>
    <property type="molecule type" value="Genomic_DNA"/>
</dbReference>
<feature type="compositionally biased region" description="Acidic residues" evidence="1">
    <location>
        <begin position="854"/>
        <end position="863"/>
    </location>
</feature>
<feature type="region of interest" description="Disordered" evidence="1">
    <location>
        <begin position="779"/>
        <end position="940"/>
    </location>
</feature>
<feature type="compositionally biased region" description="Low complexity" evidence="1">
    <location>
        <begin position="158"/>
        <end position="189"/>
    </location>
</feature>
<evidence type="ECO:0000256" key="1">
    <source>
        <dbReference type="SAM" id="MobiDB-lite"/>
    </source>
</evidence>
<sequence>MKPRRARPAFSQPRETTPVATEEQDEWIEEGAITQEVAPVDISSSTPVTGLAPEPVVASSISFHPEQDRNGTQSRQDVIVTSTRGTPDEGAALESEEELPRPIPSIDLARMSKKIQSRQVYTSQKQFPTVHPGRPQPTNGEVEIDNDTSPLPAVNSVSPPAHHSPPASRSHSKPVNTPSPTSSPSINNTGLDELFQRVTAVIERAKAAKASRHNTEQDSSVSEDDSEREIELDRNQEFSSDDRVAEFSGEQDEEGGDDMELDDDDETPVKRRPAKVTFADSDCYVEAEHLFDDGVVVDDDSWEEEAVENQRTEKSSHSSSSSNSKETTSKKPARKPKPNLKLKASAKGKKTAKKGKAKEIVPEDGDDDEQEDNEDGLDNPEDPAYEPDAEDYPLKPGPIPNSCLEKLDKASYDFTTQVYALAREYGKRPQELLDASGQGYTSKHQESTWNCFQVYMCVAKGWKKRDNETREDFVKRLAAHYKSKLQKALGDQWQRVDLRRDAMHKYVDWYQRTRQDQIESDRQRKGGSLLRRFNKTVKELNKLQRMAYEAEDLVIMAEVHDLNKPQRSKFTGVGPEYKRIMQMQEVALTKQLKYHSAQLAVAHLQQEDGSAENQDVDIVDIIHLYDGQPEDLTNLRSLMTRSWGVDLKLAMDGACSKMRWKPFGSSARAYHIRMKNWPTGFSAIGAKADGHIENIKAISKPSLQEWMNSRCSYWKAEGKAEENRMEADEDILTEGFLGPYIEAWTEEEINGEVDEGDIPLIIDEEGTVVLCVRDVLKNDTQDSDDEPEQVPPVSKHTKKPSAAPSIDKEDLVSRQPRPRYLQSKSTPPSRDRSQGHGEVDSEDDGNEHDRQRSDEDDDSDGTDSDTVQQRSVMSEKQKGKQSVRLSSKAVSNMKTTARPAHLPPKSVSSSKPAVSTARPANLSSKVPAAASGLSQSSSRQVVTNAGKIVTNFLQTHGGAASLRQPEPGPSTLGSKRKGKELDTEMQPAKKKKSMS</sequence>
<feature type="region of interest" description="Disordered" evidence="1">
    <location>
        <begin position="204"/>
        <end position="400"/>
    </location>
</feature>
<feature type="compositionally biased region" description="Acidic residues" evidence="1">
    <location>
        <begin position="362"/>
        <end position="391"/>
    </location>
</feature>